<dbReference type="Proteomes" id="UP000830343">
    <property type="component" value="Chromosome"/>
</dbReference>
<sequence>MKTKLLPLLLGSTLIFAACGQDDTKKNEDNKTEAKTAETKTTETKTTESKSTEKTADKTEAKKVIEKAQERGASVKSYHANLTTDMQSGSDKNTVKMDMSVDESDKTKITMDMANKMMELYIFDKKIVLTQDGKIFVDATEAMGADVKKQLDQLDYNSALDTLNAYKDGTLKETSDGYEITKSFKGLDEFKKLSEATGSKDITAQMKDQLKDISGSATISFDKDYMMTETKTDIDLKLKDRAMQTKTIATYDKYNQVKSIDIPEGAKKPQTIEELKKSQAGQ</sequence>
<dbReference type="EMBL" id="CP094348">
    <property type="protein sequence ID" value="UOB19994.1"/>
    <property type="molecule type" value="Genomic_DNA"/>
</dbReference>
<feature type="signal peptide" evidence="2">
    <location>
        <begin position="1"/>
        <end position="17"/>
    </location>
</feature>
<evidence type="ECO:0008006" key="5">
    <source>
        <dbReference type="Google" id="ProtNLM"/>
    </source>
</evidence>
<feature type="compositionally biased region" description="Basic and acidic residues" evidence="1">
    <location>
        <begin position="22"/>
        <end position="62"/>
    </location>
</feature>
<feature type="chain" id="PRO_5045700117" description="Lipoprotein" evidence="2">
    <location>
        <begin position="18"/>
        <end position="282"/>
    </location>
</feature>
<keyword evidence="4" id="KW-1185">Reference proteome</keyword>
<accession>A0ABY3ZVI8</accession>
<name>A0ABY3ZVI8_9STAP</name>
<organism evidence="3 4">
    <name type="scientific">Macrococcus armenti</name>
    <dbReference type="NCBI Taxonomy" id="2875764"/>
    <lineage>
        <taxon>Bacteria</taxon>
        <taxon>Bacillati</taxon>
        <taxon>Bacillota</taxon>
        <taxon>Bacilli</taxon>
        <taxon>Bacillales</taxon>
        <taxon>Staphylococcaceae</taxon>
        <taxon>Macrococcus</taxon>
    </lineage>
</organism>
<feature type="region of interest" description="Disordered" evidence="1">
    <location>
        <begin position="20"/>
        <end position="62"/>
    </location>
</feature>
<dbReference type="PROSITE" id="PS51257">
    <property type="entry name" value="PROKAR_LIPOPROTEIN"/>
    <property type="match status" value="1"/>
</dbReference>
<dbReference type="Gene3D" id="2.50.20.20">
    <property type="match status" value="1"/>
</dbReference>
<reference evidence="3" key="1">
    <citation type="submission" date="2022-03" db="EMBL/GenBank/DDBJ databases">
        <authorList>
            <person name="Vrbovska V."/>
            <person name="Kovarovic V."/>
            <person name="Botka T."/>
            <person name="Pantucek R."/>
        </authorList>
    </citation>
    <scope>NUCLEOTIDE SEQUENCE</scope>
    <source>
        <strain evidence="3">CCM 2609</strain>
    </source>
</reference>
<gene>
    <name evidence="3" type="ORF">MRZ06_08090</name>
</gene>
<dbReference type="Pfam" id="PF20316">
    <property type="entry name" value="DUF6612"/>
    <property type="match status" value="1"/>
</dbReference>
<evidence type="ECO:0000256" key="1">
    <source>
        <dbReference type="SAM" id="MobiDB-lite"/>
    </source>
</evidence>
<evidence type="ECO:0000313" key="3">
    <source>
        <dbReference type="EMBL" id="UOB19994.1"/>
    </source>
</evidence>
<keyword evidence="2" id="KW-0732">Signal</keyword>
<dbReference type="RefSeq" id="WP_243365341.1">
    <property type="nucleotide sequence ID" value="NZ_CP094348.1"/>
</dbReference>
<reference evidence="3" key="2">
    <citation type="submission" date="2022-04" db="EMBL/GenBank/DDBJ databases">
        <title>Antimicrobial genetic elements in methicillin-resistant Macrococcus armenti.</title>
        <authorList>
            <person name="Keller J.E."/>
            <person name="Schwendener S."/>
            <person name="Pantucek R."/>
            <person name="Perreten V."/>
        </authorList>
    </citation>
    <scope>NUCLEOTIDE SEQUENCE</scope>
    <source>
        <strain evidence="3">CCM 2609</strain>
    </source>
</reference>
<dbReference type="InterPro" id="IPR046720">
    <property type="entry name" value="DUF6612"/>
</dbReference>
<evidence type="ECO:0000256" key="2">
    <source>
        <dbReference type="SAM" id="SignalP"/>
    </source>
</evidence>
<proteinExistence type="predicted"/>
<protein>
    <recommendedName>
        <fullName evidence="5">Lipoprotein</fullName>
    </recommendedName>
</protein>
<evidence type="ECO:0000313" key="4">
    <source>
        <dbReference type="Proteomes" id="UP000830343"/>
    </source>
</evidence>